<dbReference type="InterPro" id="IPR036047">
    <property type="entry name" value="F-box-like_dom_sf"/>
</dbReference>
<evidence type="ECO:0000313" key="2">
    <source>
        <dbReference type="EMBL" id="EOY12498.1"/>
    </source>
</evidence>
<dbReference type="Pfam" id="PF00646">
    <property type="entry name" value="F-box"/>
    <property type="match status" value="2"/>
</dbReference>
<dbReference type="Pfam" id="PF24758">
    <property type="entry name" value="LRR_At5g56370"/>
    <property type="match status" value="1"/>
</dbReference>
<dbReference type="InterPro" id="IPR001810">
    <property type="entry name" value="F-box_dom"/>
</dbReference>
<reference evidence="2 3" key="1">
    <citation type="journal article" date="2013" name="Genome Biol.">
        <title>The genome sequence of the most widely cultivated cacao type and its use to identify candidate genes regulating pod color.</title>
        <authorList>
            <person name="Motamayor J.C."/>
            <person name="Mockaitis K."/>
            <person name="Schmutz J."/>
            <person name="Haiminen N."/>
            <person name="Iii D.L."/>
            <person name="Cornejo O."/>
            <person name="Findley S.D."/>
            <person name="Zheng P."/>
            <person name="Utro F."/>
            <person name="Royaert S."/>
            <person name="Saski C."/>
            <person name="Jenkins J."/>
            <person name="Podicheti R."/>
            <person name="Zhao M."/>
            <person name="Scheffler B.E."/>
            <person name="Stack J.C."/>
            <person name="Feltus F.A."/>
            <person name="Mustiga G.M."/>
            <person name="Amores F."/>
            <person name="Phillips W."/>
            <person name="Marelli J.P."/>
            <person name="May G.D."/>
            <person name="Shapiro H."/>
            <person name="Ma J."/>
            <person name="Bustamante C.D."/>
            <person name="Schnell R.J."/>
            <person name="Main D."/>
            <person name="Gilbert D."/>
            <person name="Parida L."/>
            <person name="Kuhn D.N."/>
        </authorList>
    </citation>
    <scope>NUCLEOTIDE SEQUENCE [LARGE SCALE GENOMIC DNA]</scope>
    <source>
        <strain evidence="3">cv. Matina 1-6</strain>
    </source>
</reference>
<dbReference type="InterPro" id="IPR055411">
    <property type="entry name" value="LRR_FXL15/At3g58940/PEG3-like"/>
</dbReference>
<evidence type="ECO:0000259" key="1">
    <source>
        <dbReference type="PROSITE" id="PS50181"/>
    </source>
</evidence>
<dbReference type="Gene3D" id="1.20.1280.50">
    <property type="match status" value="2"/>
</dbReference>
<sequence>MKSEIQKICEVHDDDSGKDNMESETRNRCEVQQDDDLGKDIISELPDELLHHILSCLPTKDIVRTSAFSTRWRWLWTFFTIVSVDFGAEDEDENDSASFLDLIQNKLLIPDTARIRKFQLLLDNCYWNTTYGITIAIATLQRLAIYHYYSSSNNSLKIRCPNLQFLNFWSCSFFNLVLHLPSLIKAHVEIMPRGNLYQQIRLARSTLNLLERTRSVKSLRLSSETLKDDHSTQSLLSACPVLKELYLDNCDWSKRTEITISISTLLALTTIFFDDNPPDISIGICTPNLLKFYSTSSLQVELIPCDLSSVIRAEIDVFGWLSYDQRFRVQAAHRTLKLLERIRGVKFLELSYETFQKRLENMDSIILAIKSLTLSTKSETQNRFQVQHDDFGEDIISQLPDELLLHILSFLPTKDIVSTSALSTRWRYLWTFFNIVSFDFDAYKEKKECSSFLDSVKRELLMIPDTARIQKFRLHSTFAVSSSQILASMSIVSKIVKHKVEELDLSIPCMESNLFSLPHSLCTSESLTSLTLHMTEAALNSFPTSICFPRLKSLNLDCIEFQDEHSAQLLLSSCPVLEELYLDNCDWIKRTEIKISIPTLLTLSISLEYNGPPDISIRICTPNLLNFFYTSFSQVELVTCDLSSVIRAEVDVFGWLTYDQRVQVAHRTLKLLEGIRGVKYLELSNRTLQAISFAENFQAVHLPTFYNLTHLNVSFVLSTRGGAALKHVLRKSPNLYSLHFFQGFDLDILGEENHLLDNLIPISFKNLKNVKEVPFLNIYSGMLKLWSGFQSMAQIICQRTWKRKSKM</sequence>
<dbReference type="InterPro" id="IPR013101">
    <property type="entry name" value="LRR_PRU1-like"/>
</dbReference>
<dbReference type="EMBL" id="CM001885">
    <property type="protein sequence ID" value="EOY12498.1"/>
    <property type="molecule type" value="Genomic_DNA"/>
</dbReference>
<feature type="domain" description="F-box" evidence="1">
    <location>
        <begin position="393"/>
        <end position="429"/>
    </location>
</feature>
<dbReference type="PANTHER" id="PTHR31900">
    <property type="entry name" value="F-BOX/RNI SUPERFAMILY PROTEIN-RELATED"/>
    <property type="match status" value="1"/>
</dbReference>
<feature type="domain" description="F-box" evidence="1">
    <location>
        <begin position="39"/>
        <end position="73"/>
    </location>
</feature>
<dbReference type="CDD" id="cd22160">
    <property type="entry name" value="F-box_AtFBL13-like"/>
    <property type="match status" value="2"/>
</dbReference>
<dbReference type="SMART" id="SM00256">
    <property type="entry name" value="FBOX"/>
    <property type="match status" value="2"/>
</dbReference>
<dbReference type="AlphaFoldDB" id="A0A061F6J1"/>
<dbReference type="InterPro" id="IPR053781">
    <property type="entry name" value="F-box_AtFBL13-like"/>
</dbReference>
<dbReference type="OMA" id="PDCLISH"/>
<dbReference type="PROSITE" id="PS50181">
    <property type="entry name" value="FBOX"/>
    <property type="match status" value="2"/>
</dbReference>
<dbReference type="SUPFAM" id="SSF52058">
    <property type="entry name" value="L domain-like"/>
    <property type="match status" value="1"/>
</dbReference>
<dbReference type="Pfam" id="PF07723">
    <property type="entry name" value="LRR_2"/>
    <property type="match status" value="1"/>
</dbReference>
<dbReference type="PANTHER" id="PTHR31900:SF30">
    <property type="entry name" value="SUPERFAMILY PROTEIN, PUTATIVE-RELATED"/>
    <property type="match status" value="1"/>
</dbReference>
<dbReference type="Proteomes" id="UP000026915">
    <property type="component" value="Chromosome 7"/>
</dbReference>
<proteinExistence type="predicted"/>
<dbReference type="InParanoid" id="A0A061F6J1"/>
<organism evidence="2 3">
    <name type="scientific">Theobroma cacao</name>
    <name type="common">Cacao</name>
    <name type="synonym">Cocoa</name>
    <dbReference type="NCBI Taxonomy" id="3641"/>
    <lineage>
        <taxon>Eukaryota</taxon>
        <taxon>Viridiplantae</taxon>
        <taxon>Streptophyta</taxon>
        <taxon>Embryophyta</taxon>
        <taxon>Tracheophyta</taxon>
        <taxon>Spermatophyta</taxon>
        <taxon>Magnoliopsida</taxon>
        <taxon>eudicotyledons</taxon>
        <taxon>Gunneridae</taxon>
        <taxon>Pentapetalae</taxon>
        <taxon>rosids</taxon>
        <taxon>malvids</taxon>
        <taxon>Malvales</taxon>
        <taxon>Malvaceae</taxon>
        <taxon>Byttnerioideae</taxon>
        <taxon>Theobroma</taxon>
    </lineage>
</organism>
<protein>
    <submittedName>
        <fullName evidence="2">F-box/RNI superfamily protein</fullName>
    </submittedName>
</protein>
<dbReference type="Gramene" id="EOY12498">
    <property type="protein sequence ID" value="EOY12498"/>
    <property type="gene ID" value="TCM_030987"/>
</dbReference>
<accession>A0A061F6J1</accession>
<dbReference type="InterPro" id="IPR032675">
    <property type="entry name" value="LRR_dom_sf"/>
</dbReference>
<evidence type="ECO:0000313" key="3">
    <source>
        <dbReference type="Proteomes" id="UP000026915"/>
    </source>
</evidence>
<name>A0A061F6J1_THECC</name>
<dbReference type="Gene3D" id="3.80.10.10">
    <property type="entry name" value="Ribonuclease Inhibitor"/>
    <property type="match status" value="1"/>
</dbReference>
<dbReference type="HOGENOM" id="CLU_346603_0_0_1"/>
<gene>
    <name evidence="2" type="ORF">TCM_030987</name>
</gene>
<dbReference type="eggNOG" id="ENOG502RYTW">
    <property type="taxonomic scope" value="Eukaryota"/>
</dbReference>
<keyword evidence="3" id="KW-1185">Reference proteome</keyword>
<dbReference type="InterPro" id="IPR050232">
    <property type="entry name" value="FBL13/AtMIF1-like"/>
</dbReference>
<dbReference type="SUPFAM" id="SSF81383">
    <property type="entry name" value="F-box domain"/>
    <property type="match status" value="2"/>
</dbReference>